<dbReference type="InterPro" id="IPR044528">
    <property type="entry name" value="POD-like_MBL-fold"/>
</dbReference>
<dbReference type="PROSITE" id="PS50206">
    <property type="entry name" value="RHODANESE_3"/>
    <property type="match status" value="2"/>
</dbReference>
<evidence type="ECO:0000313" key="3">
    <source>
        <dbReference type="EMBL" id="AEA26511.1"/>
    </source>
</evidence>
<dbReference type="Pfam" id="PF00581">
    <property type="entry name" value="Rhodanese"/>
    <property type="match status" value="2"/>
</dbReference>
<dbReference type="EMBL" id="CP002593">
    <property type="protein sequence ID" value="AEA26511.1"/>
    <property type="molecule type" value="Genomic_DNA"/>
</dbReference>
<sequence length="465" mass="47901">MESAVQVHAIVDEGLGNSCYLLDLGDGSALVVDPPRDLRAVLARARDENLRIRFAADTHLHADFLSGAVQLAHDQGATVLASAAGRRAFAHRGLRDGDQVELGGLTVTALATTGHTDEHLSFLVSDADRPVGVFTGGSLIVGSAARPDLLGPDRTDELARAQYASLRRLAALPGPTAVWPTHGAGSFCSAPPGAERTSTIAHELVTNPLLAAPDEQTFVDALLGSLGSHPGYFHLLGERNRQGPAVLDSSATGPLAPLPASLVAGLRSSGAVVVDVRPVAAYASGHLPGSVSIALRDQFASWLGWVVPAGAKIVVVREGDQDVADVVWKALEIGVETIVGELDGGVDAWAAAGHPLARTRLVDAADVDTAGHIVDVRQTVEYTAGHVPAAQHVELGSVAALVGDMAQSATVVMCGHGERAATAASLLERAGQRDVGIVVGGPWDWAQAHGRPLATGTDRPTAAAT</sequence>
<dbReference type="GO" id="GO:0050313">
    <property type="term" value="F:sulfur dioxygenase activity"/>
    <property type="evidence" value="ECO:0007669"/>
    <property type="project" value="InterPro"/>
</dbReference>
<dbReference type="PANTHER" id="PTHR43084">
    <property type="entry name" value="PERSULFIDE DIOXYGENASE ETHE1"/>
    <property type="match status" value="1"/>
</dbReference>
<dbReference type="InterPro" id="IPR001763">
    <property type="entry name" value="Rhodanese-like_dom"/>
</dbReference>
<dbReference type="eggNOG" id="COG2897">
    <property type="taxonomic scope" value="Bacteria"/>
</dbReference>
<reference evidence="3 4" key="1">
    <citation type="journal article" date="2011" name="J. Bacteriol.">
        <title>Genome sequence of the 1,4-dioxane-degrading Pseudonocardia dioxanivorans strain CB1190.</title>
        <authorList>
            <person name="Sales C.M."/>
            <person name="Mahendra S."/>
            <person name="Grostern A."/>
            <person name="Parales R.E."/>
            <person name="Goodwin L.A."/>
            <person name="Woyke T."/>
            <person name="Nolan M."/>
            <person name="Lapidus A."/>
            <person name="Chertkov O."/>
            <person name="Ovchinnikova G."/>
            <person name="Sczyrba A."/>
            <person name="Alvarez-Cohen L."/>
        </authorList>
    </citation>
    <scope>NUCLEOTIDE SEQUENCE [LARGE SCALE GENOMIC DNA]</scope>
    <source>
        <strain evidence="4">ATCC 55486 / DSM 44775 / JCM 13855 / CB1190</strain>
    </source>
</reference>
<dbReference type="STRING" id="675635.Psed_4353"/>
<gene>
    <name evidence="3" type="ordered locus">Psed_4353</name>
</gene>
<dbReference type="InterPro" id="IPR036873">
    <property type="entry name" value="Rhodanese-like_dom_sf"/>
</dbReference>
<name>F4CXD7_PSEUX</name>
<proteinExistence type="predicted"/>
<dbReference type="CDD" id="cd07724">
    <property type="entry name" value="POD-like_MBL-fold"/>
    <property type="match status" value="1"/>
</dbReference>
<dbReference type="Gene3D" id="3.40.250.10">
    <property type="entry name" value="Rhodanese-like domain"/>
    <property type="match status" value="2"/>
</dbReference>
<evidence type="ECO:0000256" key="1">
    <source>
        <dbReference type="ARBA" id="ARBA00022723"/>
    </source>
</evidence>
<dbReference type="eggNOG" id="COG0491">
    <property type="taxonomic scope" value="Bacteria"/>
</dbReference>
<evidence type="ECO:0000313" key="4">
    <source>
        <dbReference type="Proteomes" id="UP000007809"/>
    </source>
</evidence>
<dbReference type="RefSeq" id="WP_013676425.1">
    <property type="nucleotide sequence ID" value="NC_015312.1"/>
</dbReference>
<keyword evidence="1" id="KW-0479">Metal-binding</keyword>
<dbReference type="InterPro" id="IPR036866">
    <property type="entry name" value="RibonucZ/Hydroxyglut_hydro"/>
</dbReference>
<dbReference type="GO" id="GO:0070813">
    <property type="term" value="P:hydrogen sulfide metabolic process"/>
    <property type="evidence" value="ECO:0007669"/>
    <property type="project" value="TreeGrafter"/>
</dbReference>
<feature type="domain" description="Rhodanese" evidence="2">
    <location>
        <begin position="267"/>
        <end position="358"/>
    </location>
</feature>
<evidence type="ECO:0000259" key="2">
    <source>
        <dbReference type="PROSITE" id="PS50206"/>
    </source>
</evidence>
<dbReference type="OrthoDB" id="3196337at2"/>
<dbReference type="AlphaFoldDB" id="F4CXD7"/>
<dbReference type="Proteomes" id="UP000007809">
    <property type="component" value="Chromosome"/>
</dbReference>
<dbReference type="SUPFAM" id="SSF56281">
    <property type="entry name" value="Metallo-hydrolase/oxidoreductase"/>
    <property type="match status" value="1"/>
</dbReference>
<dbReference type="SMART" id="SM00450">
    <property type="entry name" value="RHOD"/>
    <property type="match status" value="2"/>
</dbReference>
<dbReference type="PANTHER" id="PTHR43084:SF1">
    <property type="entry name" value="PERSULFIDE DIOXYGENASE ETHE1, MITOCHONDRIAL"/>
    <property type="match status" value="1"/>
</dbReference>
<organism evidence="3 4">
    <name type="scientific">Pseudonocardia dioxanivorans (strain ATCC 55486 / DSM 44775 / JCM 13855 / CB1190)</name>
    <dbReference type="NCBI Taxonomy" id="675635"/>
    <lineage>
        <taxon>Bacteria</taxon>
        <taxon>Bacillati</taxon>
        <taxon>Actinomycetota</taxon>
        <taxon>Actinomycetes</taxon>
        <taxon>Pseudonocardiales</taxon>
        <taxon>Pseudonocardiaceae</taxon>
        <taxon>Pseudonocardia</taxon>
    </lineage>
</organism>
<accession>F4CXD7</accession>
<dbReference type="CDD" id="cd00158">
    <property type="entry name" value="RHOD"/>
    <property type="match status" value="2"/>
</dbReference>
<dbReference type="SMART" id="SM00849">
    <property type="entry name" value="Lactamase_B"/>
    <property type="match status" value="1"/>
</dbReference>
<keyword evidence="4" id="KW-1185">Reference proteome</keyword>
<dbReference type="InterPro" id="IPR001279">
    <property type="entry name" value="Metallo-B-lactamas"/>
</dbReference>
<protein>
    <submittedName>
        <fullName evidence="3">Beta-lactamase domain protein</fullName>
    </submittedName>
</protein>
<dbReference type="Gene3D" id="3.60.15.10">
    <property type="entry name" value="Ribonuclease Z/Hydroxyacylglutathione hydrolase-like"/>
    <property type="match status" value="1"/>
</dbReference>
<dbReference type="GO" id="GO:0006749">
    <property type="term" value="P:glutathione metabolic process"/>
    <property type="evidence" value="ECO:0007669"/>
    <property type="project" value="InterPro"/>
</dbReference>
<dbReference type="SUPFAM" id="SSF52821">
    <property type="entry name" value="Rhodanese/Cell cycle control phosphatase"/>
    <property type="match status" value="2"/>
</dbReference>
<feature type="domain" description="Rhodanese" evidence="2">
    <location>
        <begin position="372"/>
        <end position="454"/>
    </location>
</feature>
<dbReference type="InterPro" id="IPR051682">
    <property type="entry name" value="Mito_Persulfide_Diox"/>
</dbReference>
<dbReference type="GO" id="GO:0046872">
    <property type="term" value="F:metal ion binding"/>
    <property type="evidence" value="ECO:0007669"/>
    <property type="project" value="UniProtKB-KW"/>
</dbReference>
<dbReference type="HOGENOM" id="CLU_030571_7_1_11"/>
<dbReference type="KEGG" id="pdx:Psed_4353"/>